<evidence type="ECO:0000313" key="2">
    <source>
        <dbReference type="EMBL" id="KIM69661.1"/>
    </source>
</evidence>
<dbReference type="SUPFAM" id="SSF46785">
    <property type="entry name" value="Winged helix' DNA-binding domain"/>
    <property type="match status" value="1"/>
</dbReference>
<keyword evidence="3" id="KW-1185">Reference proteome</keyword>
<feature type="region of interest" description="Disordered" evidence="1">
    <location>
        <begin position="315"/>
        <end position="697"/>
    </location>
</feature>
<reference evidence="3" key="2">
    <citation type="submission" date="2015-01" db="EMBL/GenBank/DDBJ databases">
        <title>Evolutionary Origins and Diversification of the Mycorrhizal Mutualists.</title>
        <authorList>
            <consortium name="DOE Joint Genome Institute"/>
            <consortium name="Mycorrhizal Genomics Consortium"/>
            <person name="Kohler A."/>
            <person name="Kuo A."/>
            <person name="Nagy L.G."/>
            <person name="Floudas D."/>
            <person name="Copeland A."/>
            <person name="Barry K.W."/>
            <person name="Cichocki N."/>
            <person name="Veneault-Fourrey C."/>
            <person name="LaButti K."/>
            <person name="Lindquist E.A."/>
            <person name="Lipzen A."/>
            <person name="Lundell T."/>
            <person name="Morin E."/>
            <person name="Murat C."/>
            <person name="Riley R."/>
            <person name="Ohm R."/>
            <person name="Sun H."/>
            <person name="Tunlid A."/>
            <person name="Henrissat B."/>
            <person name="Grigoriev I.V."/>
            <person name="Hibbett D.S."/>
            <person name="Martin F."/>
        </authorList>
    </citation>
    <scope>NUCLEOTIDE SEQUENCE [LARGE SCALE GENOMIC DNA]</scope>
    <source>
        <strain evidence="3">Foug A</strain>
    </source>
</reference>
<feature type="compositionally biased region" description="Basic and acidic residues" evidence="1">
    <location>
        <begin position="483"/>
        <end position="527"/>
    </location>
</feature>
<accession>A0A0C3EPB8</accession>
<sequence length="781" mass="86224">MPLPDSGPLSLHVHSSLGNAVQSKPKQAMIIRMTAETLEALEAFPNHPEMHFDFGDNPGIYIGETFYPMRSQKESSPHEIYLRMSTAAKPNVPLKLYANVIGKLMVERELGAKITDGVRQRTIEAKKAHSERKAILLDQPPIPAPGSKPTKRKVPGSGMVVKKSVTPMDQLRTSSSSIAPSRKVSPLPHNPPSSRANVDVRRRLVHFLAMQQRLADDAIRMVGGANISAPAREDLLRLLEDVAEQTAPSKKGDKSPRPWTLKPQTWTEVRPYEWPKLTEAERTSMARQARLAFKALRIPESDPAWDNVRYRNTAPVIGAPSSIPPSVGSSSRSSAATSSVSIPAQTEPKRPLMLKEIKAKTKPDASRMKGEISMKDESAKVSTSRVAAVKKDKPERLSSSSSDSAGTTSALTRRLPGSGYQAKKALQVSDALADGATLKSVDPRPARHSLPASLPSKPTSPLPPSPTAPTRKTAAAPPPKPTKRAEESDRERDQEMQKEREREQRDREKRRELKRREREKEKEKLALERAAPATGSKRKTANLDPANAEDEDSSSKADPIPKRRKIEEGVPLTVTSSLSKPRDLQLPKKPVQEANPSLRQKIKKESSLSPPLRGSVSGQDRLSSSPSQPLKVDRPKVNGTSSKTRRKSPIYTSSEDEGEIRRTEPQTRQRKPSPIPPVIDFEPNGKDFRHRPRASYPLPSDHAALRAIYRSSYANYLGAFSKIVMQKQKIEAILKGESESDVDLMDPDELTKLSLEHKTLKGELEAIQEMYMKGKGSSSSE</sequence>
<feature type="compositionally biased region" description="Pro residues" evidence="1">
    <location>
        <begin position="458"/>
        <end position="467"/>
    </location>
</feature>
<feature type="region of interest" description="Disordered" evidence="1">
    <location>
        <begin position="166"/>
        <end position="195"/>
    </location>
</feature>
<dbReference type="EMBL" id="KN822006">
    <property type="protein sequence ID" value="KIM69661.1"/>
    <property type="molecule type" value="Genomic_DNA"/>
</dbReference>
<feature type="compositionally biased region" description="Low complexity" evidence="1">
    <location>
        <begin position="398"/>
        <end position="410"/>
    </location>
</feature>
<proteinExistence type="predicted"/>
<evidence type="ECO:0008006" key="4">
    <source>
        <dbReference type="Google" id="ProtNLM"/>
    </source>
</evidence>
<dbReference type="InterPro" id="IPR036390">
    <property type="entry name" value="WH_DNA-bd_sf"/>
</dbReference>
<feature type="compositionally biased region" description="Basic and acidic residues" evidence="1">
    <location>
        <begin position="347"/>
        <end position="379"/>
    </location>
</feature>
<feature type="compositionally biased region" description="Polar residues" evidence="1">
    <location>
        <begin position="616"/>
        <end position="628"/>
    </location>
</feature>
<dbReference type="HOGENOM" id="CLU_012434_0_0_1"/>
<dbReference type="AlphaFoldDB" id="A0A0C3EPB8"/>
<dbReference type="InterPro" id="IPR042065">
    <property type="entry name" value="E3_ELL-like"/>
</dbReference>
<feature type="compositionally biased region" description="Basic and acidic residues" evidence="1">
    <location>
        <begin position="553"/>
        <end position="568"/>
    </location>
</feature>
<name>A0A0C3EPB8_9AGAM</name>
<organism evidence="2 3">
    <name type="scientific">Scleroderma citrinum Foug A</name>
    <dbReference type="NCBI Taxonomy" id="1036808"/>
    <lineage>
        <taxon>Eukaryota</taxon>
        <taxon>Fungi</taxon>
        <taxon>Dikarya</taxon>
        <taxon>Basidiomycota</taxon>
        <taxon>Agaricomycotina</taxon>
        <taxon>Agaricomycetes</taxon>
        <taxon>Agaricomycetidae</taxon>
        <taxon>Boletales</taxon>
        <taxon>Sclerodermatineae</taxon>
        <taxon>Sclerodermataceae</taxon>
        <taxon>Scleroderma</taxon>
    </lineage>
</organism>
<evidence type="ECO:0000313" key="3">
    <source>
        <dbReference type="Proteomes" id="UP000053989"/>
    </source>
</evidence>
<dbReference type="STRING" id="1036808.A0A0C3EPB8"/>
<dbReference type="Proteomes" id="UP000053989">
    <property type="component" value="Unassembled WGS sequence"/>
</dbReference>
<feature type="region of interest" description="Disordered" evidence="1">
    <location>
        <begin position="138"/>
        <end position="157"/>
    </location>
</feature>
<dbReference type="OrthoDB" id="2587563at2759"/>
<protein>
    <recommendedName>
        <fullName evidence="4">RNA polymerase II elongation factor ELL N-terminal domain-containing protein</fullName>
    </recommendedName>
</protein>
<feature type="compositionally biased region" description="Low complexity" evidence="1">
    <location>
        <begin position="315"/>
        <end position="344"/>
    </location>
</feature>
<reference evidence="2 3" key="1">
    <citation type="submission" date="2014-04" db="EMBL/GenBank/DDBJ databases">
        <authorList>
            <consortium name="DOE Joint Genome Institute"/>
            <person name="Kuo A."/>
            <person name="Kohler A."/>
            <person name="Nagy L.G."/>
            <person name="Floudas D."/>
            <person name="Copeland A."/>
            <person name="Barry K.W."/>
            <person name="Cichocki N."/>
            <person name="Veneault-Fourrey C."/>
            <person name="LaButti K."/>
            <person name="Lindquist E.A."/>
            <person name="Lipzen A."/>
            <person name="Lundell T."/>
            <person name="Morin E."/>
            <person name="Murat C."/>
            <person name="Sun H."/>
            <person name="Tunlid A."/>
            <person name="Henrissat B."/>
            <person name="Grigoriev I.V."/>
            <person name="Hibbett D.S."/>
            <person name="Martin F."/>
            <person name="Nordberg H.P."/>
            <person name="Cantor M.N."/>
            <person name="Hua S.X."/>
        </authorList>
    </citation>
    <scope>NUCLEOTIDE SEQUENCE [LARGE SCALE GENOMIC DNA]</scope>
    <source>
        <strain evidence="2 3">Foug A</strain>
    </source>
</reference>
<dbReference type="InParanoid" id="A0A0C3EPB8"/>
<evidence type="ECO:0000256" key="1">
    <source>
        <dbReference type="SAM" id="MobiDB-lite"/>
    </source>
</evidence>
<dbReference type="Gene3D" id="1.10.10.2670">
    <property type="entry name" value="E3 ubiquitin-protein ligase"/>
    <property type="match status" value="1"/>
</dbReference>
<gene>
    <name evidence="2" type="ORF">SCLCIDRAFT_1208154</name>
</gene>